<keyword evidence="2" id="KW-0067">ATP-binding</keyword>
<evidence type="ECO:0000313" key="5">
    <source>
        <dbReference type="Proteomes" id="UP001597417"/>
    </source>
</evidence>
<dbReference type="InterPro" id="IPR011990">
    <property type="entry name" value="TPR-like_helical_dom_sf"/>
</dbReference>
<sequence>MPTQSARSLVGRHDEIGRLGALITAAERGQGGALVVRGEPGIGKSALLDHVEHAAAGKVQIIRASGSEFEGELPFAALHQLCLPVLARVDELSTSYRDALRIAFGLADGAPEVFRVGLAALELLATAARERPLLCLIDDAHWLDTASAKALTFLARRIAAEPIAMVFAARDQEVVPGFDELPGLTIEGLKDAHARALLAEEKTRTLDERVRERILAEARGNPLALIELPKAGGFALPTPSPVVSRIEWSFQTRLADLPTDARLLLILASVEPTGDASLLWTAAKLLDIDLPAASRDSAASGLVEFDARVRFCHPLARSAVYRAAEPAQRHAAHRALAEATDPVTAPDRRAWHRAQATAGPDEDVATELESSASRAQARGGAGAAAAFLERAAALSLDPDKRTDRTLAAARATLDTGAADAAADLLSSIDTGSLDDLRQVSVDLLRGKIALVSGADGADSGPDLILRAARRLAEHDPARSRGYFVAAVEMAMAVSRITGVMDRVLDAARTAPPAAEQPDLLDGLILLRTKGHREGVPVLKRVLTGKGADWTHAPGLTTVLAGELWDFDLHAAVVDWLVRTGRNTGSPITIRLGLSQVAIAAVLTGDFGKAIAAIAEEEAIADAAGDVPQMYPRVYLAAMRGRRREAREEFTDAKSRGTGQLFTNVQWATAVLCNGTGDYRDALQAATKATEAGDLFVSGFALPELVEAAVRCGEKAVATSALASLIERTEPAGTSTASGIAAGVTALVTDAEDDHREAIERLADSPLAPHRARAHLRYGEWLRREGRRRDAREHLHIAHEQLSEMGMEAFAERAANELRATGEVARRRTEHTYDHLTMQEMHIARQVAAGATSKEVAANLYLSPRTIDAHLRNVFRKLGVTSRRQLKDLPDLA</sequence>
<evidence type="ECO:0000259" key="3">
    <source>
        <dbReference type="PROSITE" id="PS50043"/>
    </source>
</evidence>
<dbReference type="SUPFAM" id="SSF46894">
    <property type="entry name" value="C-terminal effector domain of the bipartite response regulators"/>
    <property type="match status" value="1"/>
</dbReference>
<name>A0ABW5G730_9PSEU</name>
<protein>
    <submittedName>
        <fullName evidence="4">AAA family ATPase</fullName>
    </submittedName>
</protein>
<dbReference type="InterPro" id="IPR036388">
    <property type="entry name" value="WH-like_DNA-bd_sf"/>
</dbReference>
<dbReference type="InterPro" id="IPR016032">
    <property type="entry name" value="Sig_transdc_resp-reg_C-effctor"/>
</dbReference>
<dbReference type="PANTHER" id="PTHR16305:SF35">
    <property type="entry name" value="TRANSCRIPTIONAL ACTIVATOR DOMAIN"/>
    <property type="match status" value="1"/>
</dbReference>
<keyword evidence="5" id="KW-1185">Reference proteome</keyword>
<dbReference type="InterPro" id="IPR041664">
    <property type="entry name" value="AAA_16"/>
</dbReference>
<keyword evidence="1" id="KW-0547">Nucleotide-binding</keyword>
<evidence type="ECO:0000256" key="2">
    <source>
        <dbReference type="ARBA" id="ARBA00022840"/>
    </source>
</evidence>
<feature type="domain" description="HTH luxR-type" evidence="3">
    <location>
        <begin position="828"/>
        <end position="892"/>
    </location>
</feature>
<dbReference type="SUPFAM" id="SSF48452">
    <property type="entry name" value="TPR-like"/>
    <property type="match status" value="1"/>
</dbReference>
<dbReference type="PROSITE" id="PS00622">
    <property type="entry name" value="HTH_LUXR_1"/>
    <property type="match status" value="1"/>
</dbReference>
<comment type="caution">
    <text evidence="4">The sequence shown here is derived from an EMBL/GenBank/DDBJ whole genome shotgun (WGS) entry which is preliminary data.</text>
</comment>
<dbReference type="Pfam" id="PF13191">
    <property type="entry name" value="AAA_16"/>
    <property type="match status" value="1"/>
</dbReference>
<dbReference type="PROSITE" id="PS50043">
    <property type="entry name" value="HTH_LUXR_2"/>
    <property type="match status" value="1"/>
</dbReference>
<dbReference type="CDD" id="cd06170">
    <property type="entry name" value="LuxR_C_like"/>
    <property type="match status" value="1"/>
</dbReference>
<dbReference type="Proteomes" id="UP001597417">
    <property type="component" value="Unassembled WGS sequence"/>
</dbReference>
<dbReference type="Gene3D" id="3.40.50.300">
    <property type="entry name" value="P-loop containing nucleotide triphosphate hydrolases"/>
    <property type="match status" value="1"/>
</dbReference>
<reference evidence="5" key="1">
    <citation type="journal article" date="2019" name="Int. J. Syst. Evol. Microbiol.">
        <title>The Global Catalogue of Microorganisms (GCM) 10K type strain sequencing project: providing services to taxonomists for standard genome sequencing and annotation.</title>
        <authorList>
            <consortium name="The Broad Institute Genomics Platform"/>
            <consortium name="The Broad Institute Genome Sequencing Center for Infectious Disease"/>
            <person name="Wu L."/>
            <person name="Ma J."/>
        </authorList>
    </citation>
    <scope>NUCLEOTIDE SEQUENCE [LARGE SCALE GENOMIC DNA]</scope>
    <source>
        <strain evidence="5">CGMCC 4.7645</strain>
    </source>
</reference>
<dbReference type="SUPFAM" id="SSF52540">
    <property type="entry name" value="P-loop containing nucleoside triphosphate hydrolases"/>
    <property type="match status" value="1"/>
</dbReference>
<accession>A0ABW5G730</accession>
<gene>
    <name evidence="4" type="ORF">ACFSXZ_40955</name>
</gene>
<dbReference type="PRINTS" id="PR00038">
    <property type="entry name" value="HTHLUXR"/>
</dbReference>
<dbReference type="PANTHER" id="PTHR16305">
    <property type="entry name" value="TESTICULAR SOLUBLE ADENYLYL CYCLASE"/>
    <property type="match status" value="1"/>
</dbReference>
<dbReference type="Gene3D" id="1.10.10.10">
    <property type="entry name" value="Winged helix-like DNA-binding domain superfamily/Winged helix DNA-binding domain"/>
    <property type="match status" value="1"/>
</dbReference>
<organism evidence="4 5">
    <name type="scientific">Amycolatopsis pigmentata</name>
    <dbReference type="NCBI Taxonomy" id="450801"/>
    <lineage>
        <taxon>Bacteria</taxon>
        <taxon>Bacillati</taxon>
        <taxon>Actinomycetota</taxon>
        <taxon>Actinomycetes</taxon>
        <taxon>Pseudonocardiales</taxon>
        <taxon>Pseudonocardiaceae</taxon>
        <taxon>Amycolatopsis</taxon>
    </lineage>
</organism>
<dbReference type="RefSeq" id="WP_378271948.1">
    <property type="nucleotide sequence ID" value="NZ_JBHUKR010000032.1"/>
</dbReference>
<dbReference type="SMART" id="SM00421">
    <property type="entry name" value="HTH_LUXR"/>
    <property type="match status" value="1"/>
</dbReference>
<dbReference type="EMBL" id="JBHUKR010000032">
    <property type="protein sequence ID" value="MFD2422712.1"/>
    <property type="molecule type" value="Genomic_DNA"/>
</dbReference>
<evidence type="ECO:0000256" key="1">
    <source>
        <dbReference type="ARBA" id="ARBA00022741"/>
    </source>
</evidence>
<evidence type="ECO:0000313" key="4">
    <source>
        <dbReference type="EMBL" id="MFD2422712.1"/>
    </source>
</evidence>
<dbReference type="InterPro" id="IPR027417">
    <property type="entry name" value="P-loop_NTPase"/>
</dbReference>
<dbReference type="Pfam" id="PF00196">
    <property type="entry name" value="GerE"/>
    <property type="match status" value="1"/>
</dbReference>
<dbReference type="InterPro" id="IPR000792">
    <property type="entry name" value="Tscrpt_reg_LuxR_C"/>
</dbReference>
<dbReference type="Gene3D" id="1.25.40.10">
    <property type="entry name" value="Tetratricopeptide repeat domain"/>
    <property type="match status" value="2"/>
</dbReference>
<proteinExistence type="predicted"/>